<dbReference type="EMBL" id="CP157199">
    <property type="protein sequence ID" value="XBG62345.1"/>
    <property type="molecule type" value="Genomic_DNA"/>
</dbReference>
<organism evidence="2">
    <name type="scientific">Pontimicrobium sp. SW4</name>
    <dbReference type="NCBI Taxonomy" id="3153519"/>
    <lineage>
        <taxon>Bacteria</taxon>
        <taxon>Pseudomonadati</taxon>
        <taxon>Bacteroidota</taxon>
        <taxon>Flavobacteriia</taxon>
        <taxon>Flavobacteriales</taxon>
        <taxon>Flavobacteriaceae</taxon>
        <taxon>Pontimicrobium</taxon>
    </lineage>
</organism>
<evidence type="ECO:0000256" key="1">
    <source>
        <dbReference type="SAM" id="Phobius"/>
    </source>
</evidence>
<keyword evidence="1" id="KW-1133">Transmembrane helix</keyword>
<proteinExistence type="predicted"/>
<dbReference type="AlphaFoldDB" id="A0AAU7BVD3"/>
<dbReference type="RefSeq" id="WP_347925502.1">
    <property type="nucleotide sequence ID" value="NZ_CP157199.1"/>
</dbReference>
<gene>
    <name evidence="2" type="ORF">ABGB03_05430</name>
</gene>
<sequence length="258" mass="30652">MHRKIIIKAFEKARKEAQKKGINHPSNNFLAKILSDYISNEFKTPIGERRLRDYYKLAIHKGINDEGDINITQLNVVNALCEYLGYKNYQDFVVKNRLKIVYEDNSNEEDTLITISPENILKKNDRIDIRIRKNKIVLSISMLAIILLMTVVSMNNRRWMRWQEHQYVEVEFSINEFKKGNLKLYKEERFSLFKKIIPDCYTVFFDTDGNEKIWYGRNEQENMEFYTFLGLHPITNKILKPITPNIIKKHICATYSQS</sequence>
<evidence type="ECO:0000313" key="2">
    <source>
        <dbReference type="EMBL" id="XBG62345.1"/>
    </source>
</evidence>
<reference evidence="2" key="1">
    <citation type="submission" date="2024-05" db="EMBL/GenBank/DDBJ databases">
        <title>Pontimicrobium maritimus sp. nov., isolated form sea water.</title>
        <authorList>
            <person name="Muhammad N."/>
            <person name="Vuong T.Q."/>
            <person name="Han H.L."/>
            <person name="Kim S.-G."/>
        </authorList>
    </citation>
    <scope>NUCLEOTIDE SEQUENCE</scope>
    <source>
        <strain evidence="2">SW4</strain>
    </source>
</reference>
<feature type="transmembrane region" description="Helical" evidence="1">
    <location>
        <begin position="136"/>
        <end position="154"/>
    </location>
</feature>
<name>A0AAU7BVD3_9FLAO</name>
<accession>A0AAU7BVD3</accession>
<protein>
    <submittedName>
        <fullName evidence="2">Uncharacterized protein</fullName>
    </submittedName>
</protein>
<keyword evidence="1" id="KW-0812">Transmembrane</keyword>
<keyword evidence="1" id="KW-0472">Membrane</keyword>